<proteinExistence type="predicted"/>
<dbReference type="HOGENOM" id="CLU_2330797_0_0_7"/>
<dbReference type="Proteomes" id="UP000000488">
    <property type="component" value="Chromosome"/>
</dbReference>
<evidence type="ECO:0000313" key="2">
    <source>
        <dbReference type="Proteomes" id="UP000000488"/>
    </source>
</evidence>
<accession>F8CMU3</accession>
<dbReference type="KEGG" id="mfu:LILAB_23350"/>
<reference evidence="1 2" key="1">
    <citation type="journal article" date="2011" name="J. Bacteriol.">
        <title>Genome sequence of the halotolerant marine bacterium Myxococcus fulvus HW-1.</title>
        <authorList>
            <person name="Li Z.F."/>
            <person name="Li X."/>
            <person name="Liu H."/>
            <person name="Liu X."/>
            <person name="Han K."/>
            <person name="Wu Z.H."/>
            <person name="Hu W."/>
            <person name="Li F.F."/>
            <person name="Li Y.Z."/>
        </authorList>
    </citation>
    <scope>NUCLEOTIDE SEQUENCE [LARGE SCALE GENOMIC DNA]</scope>
    <source>
        <strain evidence="2">ATCC BAA-855 / HW-1</strain>
    </source>
</reference>
<protein>
    <submittedName>
        <fullName evidence="1">Uncharacterized protein</fullName>
    </submittedName>
</protein>
<dbReference type="EMBL" id="CP002830">
    <property type="protein sequence ID" value="AEI66565.1"/>
    <property type="molecule type" value="Genomic_DNA"/>
</dbReference>
<organism evidence="1 2">
    <name type="scientific">Myxococcus fulvus (strain ATCC BAA-855 / HW-1)</name>
    <dbReference type="NCBI Taxonomy" id="483219"/>
    <lineage>
        <taxon>Bacteria</taxon>
        <taxon>Pseudomonadati</taxon>
        <taxon>Myxococcota</taxon>
        <taxon>Myxococcia</taxon>
        <taxon>Myxococcales</taxon>
        <taxon>Cystobacterineae</taxon>
        <taxon>Myxococcaceae</taxon>
        <taxon>Myxococcus</taxon>
    </lineage>
</organism>
<sequence length="98" mass="11076">MLPRSGTEGDDGFIQVEPTFILDGGPEFGVNVGAPVRFHMWGGGEGTGLVRREDWDSLSDWGQLVRGLKLGSDNAPMAVWFGRRWREWRRRSGIQEWS</sequence>
<dbReference type="AlphaFoldDB" id="F8CMU3"/>
<gene>
    <name evidence="1" type="ordered locus">LILAB_23350</name>
</gene>
<evidence type="ECO:0000313" key="1">
    <source>
        <dbReference type="EMBL" id="AEI66565.1"/>
    </source>
</evidence>
<name>F8CMU3_MYXFH</name>